<protein>
    <submittedName>
        <fullName evidence="5">AraC-type DNA-binding protein</fullName>
    </submittedName>
</protein>
<dbReference type="STRING" id="484498.SAMN05421686_10419"/>
<name>A0A1N7LJ17_9GAMM</name>
<accession>A0A1N7LJ17</accession>
<dbReference type="PANTHER" id="PTHR47894">
    <property type="entry name" value="HTH-TYPE TRANSCRIPTIONAL REGULATOR GADX"/>
    <property type="match status" value="1"/>
</dbReference>
<gene>
    <name evidence="5" type="ORF">SAMN05421686_10419</name>
</gene>
<evidence type="ECO:0000313" key="5">
    <source>
        <dbReference type="EMBL" id="SIS73774.1"/>
    </source>
</evidence>
<evidence type="ECO:0000259" key="4">
    <source>
        <dbReference type="PROSITE" id="PS01124"/>
    </source>
</evidence>
<evidence type="ECO:0000256" key="2">
    <source>
        <dbReference type="ARBA" id="ARBA00023125"/>
    </source>
</evidence>
<evidence type="ECO:0000256" key="3">
    <source>
        <dbReference type="ARBA" id="ARBA00023163"/>
    </source>
</evidence>
<dbReference type="SMART" id="SM00342">
    <property type="entry name" value="HTH_ARAC"/>
    <property type="match status" value="1"/>
</dbReference>
<dbReference type="InterPro" id="IPR032687">
    <property type="entry name" value="AraC-type_N"/>
</dbReference>
<dbReference type="GO" id="GO:0000976">
    <property type="term" value="F:transcription cis-regulatory region binding"/>
    <property type="evidence" value="ECO:0007669"/>
    <property type="project" value="TreeGrafter"/>
</dbReference>
<feature type="domain" description="HTH araC/xylS-type" evidence="4">
    <location>
        <begin position="194"/>
        <end position="295"/>
    </location>
</feature>
<dbReference type="GO" id="GO:0003700">
    <property type="term" value="F:DNA-binding transcription factor activity"/>
    <property type="evidence" value="ECO:0007669"/>
    <property type="project" value="InterPro"/>
</dbReference>
<dbReference type="PROSITE" id="PS01124">
    <property type="entry name" value="HTH_ARAC_FAMILY_2"/>
    <property type="match status" value="1"/>
</dbReference>
<proteinExistence type="predicted"/>
<dbReference type="Pfam" id="PF12833">
    <property type="entry name" value="HTH_18"/>
    <property type="match status" value="1"/>
</dbReference>
<dbReference type="GO" id="GO:0005829">
    <property type="term" value="C:cytosol"/>
    <property type="evidence" value="ECO:0007669"/>
    <property type="project" value="TreeGrafter"/>
</dbReference>
<dbReference type="Gene3D" id="1.10.10.60">
    <property type="entry name" value="Homeodomain-like"/>
    <property type="match status" value="1"/>
</dbReference>
<dbReference type="Proteomes" id="UP000185639">
    <property type="component" value="Unassembled WGS sequence"/>
</dbReference>
<dbReference type="Pfam" id="PF12625">
    <property type="entry name" value="Arabinose_bd"/>
    <property type="match status" value="1"/>
</dbReference>
<evidence type="ECO:0000256" key="1">
    <source>
        <dbReference type="ARBA" id="ARBA00023015"/>
    </source>
</evidence>
<keyword evidence="1" id="KW-0805">Transcription regulation</keyword>
<dbReference type="PRINTS" id="PR00032">
    <property type="entry name" value="HTHARAC"/>
</dbReference>
<dbReference type="AlphaFoldDB" id="A0A1N7LJ17"/>
<dbReference type="SUPFAM" id="SSF46689">
    <property type="entry name" value="Homeodomain-like"/>
    <property type="match status" value="1"/>
</dbReference>
<dbReference type="EMBL" id="FTOH01000004">
    <property type="protein sequence ID" value="SIS73774.1"/>
    <property type="molecule type" value="Genomic_DNA"/>
</dbReference>
<organism evidence="5 6">
    <name type="scientific">Thalassolituus maritimus</name>
    <dbReference type="NCBI Taxonomy" id="484498"/>
    <lineage>
        <taxon>Bacteria</taxon>
        <taxon>Pseudomonadati</taxon>
        <taxon>Pseudomonadota</taxon>
        <taxon>Gammaproteobacteria</taxon>
        <taxon>Oceanospirillales</taxon>
        <taxon>Oceanospirillaceae</taxon>
        <taxon>Thalassolituus</taxon>
    </lineage>
</organism>
<dbReference type="InterPro" id="IPR009057">
    <property type="entry name" value="Homeodomain-like_sf"/>
</dbReference>
<reference evidence="6" key="1">
    <citation type="submission" date="2017-01" db="EMBL/GenBank/DDBJ databases">
        <authorList>
            <person name="Varghese N."/>
            <person name="Submissions S."/>
        </authorList>
    </citation>
    <scope>NUCLEOTIDE SEQUENCE [LARGE SCALE GENOMIC DNA]</scope>
    <source>
        <strain evidence="6">DSM 24913</strain>
    </source>
</reference>
<sequence>MPGELSEPDARIDLERTLLFWRAAAAATDQPLGLRLGEYLTPLHFPLLAMNLMHSRSLLEALSMAERYSSVISEGGRFSLNQDNGQMHVIYLPGDRSFSRDQIDTVLLLLKKFGEWLYCRPVPPVRVLLGFTVDEAEAEEYERAYGCIPEFGAGKHALVYDVGWFQKPLPGGEPALAGMHQQLLDAQLKRVQQPEVRVRVERCLQEAVHLATDREEIASRLYMSVSTLQRRLVEAGTSFQQLLDAERERRATQLLRGTDVPIADISALLGFADGSAFSKAFKRWQGMTPLQYRRSD</sequence>
<dbReference type="InterPro" id="IPR018060">
    <property type="entry name" value="HTH_AraC"/>
</dbReference>
<dbReference type="PANTHER" id="PTHR47894:SF1">
    <property type="entry name" value="HTH-TYPE TRANSCRIPTIONAL REGULATOR VQSM"/>
    <property type="match status" value="1"/>
</dbReference>
<dbReference type="InterPro" id="IPR020449">
    <property type="entry name" value="Tscrpt_reg_AraC-type_HTH"/>
</dbReference>
<evidence type="ECO:0000313" key="6">
    <source>
        <dbReference type="Proteomes" id="UP000185639"/>
    </source>
</evidence>
<keyword evidence="3" id="KW-0804">Transcription</keyword>
<keyword evidence="2 5" id="KW-0238">DNA-binding</keyword>
<keyword evidence="6" id="KW-1185">Reference proteome</keyword>